<dbReference type="Gene3D" id="3.50.30.30">
    <property type="match status" value="2"/>
</dbReference>
<dbReference type="Proteomes" id="UP000001073">
    <property type="component" value="Unplaced"/>
</dbReference>
<reference evidence="1" key="2">
    <citation type="submission" date="2025-08" db="UniProtKB">
        <authorList>
            <consortium name="Ensembl"/>
        </authorList>
    </citation>
    <scope>IDENTIFICATION</scope>
</reference>
<sequence length="248" mass="27973">VASSFSKVEVILCICVHVCVFFSSGWFIKPLKEITTSVRYHQSIRWELVSEMKAENIKSFLRSFTKLPHLAGTEQNFLLAKKIQTQWKEFGLDSPKLVHYDVLLSYPNETNANYISIVDEHETEIFKTSYLEPPPDGYENVTNIVPPYNAFSAQGMPEVKQNAFTFQDFKRFSNDFCIITFKNAMLAGAIGIILYSDPADYFAPEVQPYHKEWNLPGTAAQRGNVLNLNGAGDPLTPGYPAKEISGIT</sequence>
<evidence type="ECO:0008006" key="3">
    <source>
        <dbReference type="Google" id="ProtNLM"/>
    </source>
</evidence>
<evidence type="ECO:0000313" key="2">
    <source>
        <dbReference type="Proteomes" id="UP000001073"/>
    </source>
</evidence>
<dbReference type="Gene3D" id="3.40.630.10">
    <property type="entry name" value="Zn peptidases"/>
    <property type="match status" value="1"/>
</dbReference>
<dbReference type="AlphaFoldDB" id="A0A2I3H1Q7"/>
<dbReference type="STRING" id="61853.ENSNLEP00000037524"/>
<reference evidence="1" key="3">
    <citation type="submission" date="2025-09" db="UniProtKB">
        <authorList>
            <consortium name="Ensembl"/>
        </authorList>
    </citation>
    <scope>IDENTIFICATION</scope>
</reference>
<dbReference type="SUPFAM" id="SSF53187">
    <property type="entry name" value="Zn-dependent exopeptidases"/>
    <property type="match status" value="1"/>
</dbReference>
<proteinExistence type="predicted"/>
<evidence type="ECO:0000313" key="1">
    <source>
        <dbReference type="Ensembl" id="ENSNLEP00000037524.1"/>
    </source>
</evidence>
<keyword evidence="2" id="KW-1185">Reference proteome</keyword>
<name>A0A2I3H1Q7_NOMLE</name>
<dbReference type="GO" id="GO:0004180">
    <property type="term" value="F:carboxypeptidase activity"/>
    <property type="evidence" value="ECO:0007669"/>
    <property type="project" value="TreeGrafter"/>
</dbReference>
<accession>A0A2I3H1Q7</accession>
<protein>
    <recommendedName>
        <fullName evidence="3">PA domain-containing protein</fullName>
    </recommendedName>
</protein>
<dbReference type="GeneTree" id="ENSGT01030000234598"/>
<dbReference type="PANTHER" id="PTHR10404:SF38">
    <property type="entry name" value="N-ACETYLATED-ALPHA-LINKED ACIDIC DIPEPTIDASE 2"/>
    <property type="match status" value="1"/>
</dbReference>
<dbReference type="SUPFAM" id="SSF52025">
    <property type="entry name" value="PA domain"/>
    <property type="match status" value="1"/>
</dbReference>
<dbReference type="InterPro" id="IPR039373">
    <property type="entry name" value="Peptidase_M28B"/>
</dbReference>
<dbReference type="InterPro" id="IPR046450">
    <property type="entry name" value="PA_dom_sf"/>
</dbReference>
<dbReference type="Ensembl" id="ENSNLET00000034407.1">
    <property type="protein sequence ID" value="ENSNLEP00000037524.1"/>
    <property type="gene ID" value="ENSNLEG00000027194.1"/>
</dbReference>
<dbReference type="OMA" id="NETHANC"/>
<dbReference type="PANTHER" id="PTHR10404">
    <property type="entry name" value="N-ACETYLATED-ALPHA-LINKED ACIDIC DIPEPTIDASE"/>
    <property type="match status" value="1"/>
</dbReference>
<dbReference type="InParanoid" id="A0A2I3H1Q7"/>
<organism evidence="1 2">
    <name type="scientific">Nomascus leucogenys</name>
    <name type="common">Northern white-cheeked gibbon</name>
    <name type="synonym">Hylobates leucogenys</name>
    <dbReference type="NCBI Taxonomy" id="61853"/>
    <lineage>
        <taxon>Eukaryota</taxon>
        <taxon>Metazoa</taxon>
        <taxon>Chordata</taxon>
        <taxon>Craniata</taxon>
        <taxon>Vertebrata</taxon>
        <taxon>Euteleostomi</taxon>
        <taxon>Mammalia</taxon>
        <taxon>Eutheria</taxon>
        <taxon>Euarchontoglires</taxon>
        <taxon>Primates</taxon>
        <taxon>Haplorrhini</taxon>
        <taxon>Catarrhini</taxon>
        <taxon>Hylobatidae</taxon>
        <taxon>Nomascus</taxon>
    </lineage>
</organism>
<reference evidence="1" key="1">
    <citation type="submission" date="2012-10" db="EMBL/GenBank/DDBJ databases">
        <authorList>
            <consortium name="Gibbon Genome Sequencing Consortium"/>
        </authorList>
    </citation>
    <scope>NUCLEOTIDE SEQUENCE [LARGE SCALE GENOMIC DNA]</scope>
</reference>